<feature type="domain" description="Pectate lyase" evidence="11">
    <location>
        <begin position="167"/>
        <end position="364"/>
    </location>
</feature>
<gene>
    <name evidence="12" type="ORF">A4U43_C01F22540</name>
</gene>
<reference evidence="13" key="1">
    <citation type="journal article" date="2017" name="Nat. Commun.">
        <title>The asparagus genome sheds light on the origin and evolution of a young Y chromosome.</title>
        <authorList>
            <person name="Harkess A."/>
            <person name="Zhou J."/>
            <person name="Xu C."/>
            <person name="Bowers J.E."/>
            <person name="Van der Hulst R."/>
            <person name="Ayyampalayam S."/>
            <person name="Mercati F."/>
            <person name="Riccardi P."/>
            <person name="McKain M.R."/>
            <person name="Kakrana A."/>
            <person name="Tang H."/>
            <person name="Ray J."/>
            <person name="Groenendijk J."/>
            <person name="Arikit S."/>
            <person name="Mathioni S.M."/>
            <person name="Nakano M."/>
            <person name="Shan H."/>
            <person name="Telgmann-Rauber A."/>
            <person name="Kanno A."/>
            <person name="Yue Z."/>
            <person name="Chen H."/>
            <person name="Li W."/>
            <person name="Chen Y."/>
            <person name="Xu X."/>
            <person name="Zhang Y."/>
            <person name="Luo S."/>
            <person name="Chen H."/>
            <person name="Gao J."/>
            <person name="Mao Z."/>
            <person name="Pires J.C."/>
            <person name="Luo M."/>
            <person name="Kudrna D."/>
            <person name="Wing R.A."/>
            <person name="Meyers B.C."/>
            <person name="Yi K."/>
            <person name="Kong H."/>
            <person name="Lavrijsen P."/>
            <person name="Sunseri F."/>
            <person name="Falavigna A."/>
            <person name="Ye Y."/>
            <person name="Leebens-Mack J.H."/>
            <person name="Chen G."/>
        </authorList>
    </citation>
    <scope>NUCLEOTIDE SEQUENCE [LARGE SCALE GENOMIC DNA]</scope>
    <source>
        <strain evidence="13">cv. DH0086</strain>
    </source>
</reference>
<dbReference type="SUPFAM" id="SSF51126">
    <property type="entry name" value="Pectin lyase-like"/>
    <property type="match status" value="1"/>
</dbReference>
<dbReference type="EMBL" id="CM007381">
    <property type="protein sequence ID" value="ONK80857.1"/>
    <property type="molecule type" value="Genomic_DNA"/>
</dbReference>
<dbReference type="InterPro" id="IPR002022">
    <property type="entry name" value="Pec_lyase"/>
</dbReference>
<evidence type="ECO:0000256" key="4">
    <source>
        <dbReference type="ARBA" id="ARBA00012272"/>
    </source>
</evidence>
<feature type="chain" id="PRO_5024500068" description="Pectate lyase" evidence="10">
    <location>
        <begin position="22"/>
        <end position="445"/>
    </location>
</feature>
<dbReference type="PANTHER" id="PTHR31683:SF181">
    <property type="entry name" value="PECTATE LYASE 6-RELATED"/>
    <property type="match status" value="1"/>
</dbReference>
<dbReference type="SMART" id="SM00656">
    <property type="entry name" value="Amb_all"/>
    <property type="match status" value="1"/>
</dbReference>
<dbReference type="PANTHER" id="PTHR31683">
    <property type="entry name" value="PECTATE LYASE 18-RELATED"/>
    <property type="match status" value="1"/>
</dbReference>
<proteinExistence type="inferred from homology"/>
<evidence type="ECO:0000313" key="13">
    <source>
        <dbReference type="Proteomes" id="UP000243459"/>
    </source>
</evidence>
<feature type="signal peptide" evidence="10">
    <location>
        <begin position="1"/>
        <end position="21"/>
    </location>
</feature>
<sequence>MECSRPITLLFLVPFLTLALASKSAHKETDEEYWKRREHEAQVIAKATYVPDPFSVTNAFNAAVRKDLDKSKNKTRRGLSGSVGTNTCYATNPIDRCWRCRADWAENRQRLANCAKGFGRKAYGGGKKSEIYVVTDSSDEDMENPKPGTLRWGVIQEKPLWIIFSSDMTIVLKQELIVTSWKTIDGRGARVEIAHGAGITIQFVSNVIIHGLHIHHIQSENGGIIRDSVIHEGLRTQSDGDGITIFGASNVWIDHMTMSHGADGLVDVIYGSTGVTISNSYFTEHDKVILCGADKRHTMDAFMQVTIAFNHFGHKCKQRMPRVRYGFVHVVNNDYTEWGISAIGGSDHPTIISQGNRYTANPDIGPKEVTHRDYAAEWEWKSWNWTTEGDVFRNGAFFRKSGVRSSLELTKNYSRFDVFRAKPGTFVTRLTRFVGALSCKVGEPC</sequence>
<evidence type="ECO:0000256" key="7">
    <source>
        <dbReference type="ARBA" id="ARBA00022837"/>
    </source>
</evidence>
<keyword evidence="13" id="KW-1185">Reference proteome</keyword>
<accession>A0A5P1FTV3</accession>
<dbReference type="Gramene" id="ONK80857">
    <property type="protein sequence ID" value="ONK80857"/>
    <property type="gene ID" value="A4U43_C01F22540"/>
</dbReference>
<keyword evidence="5 10" id="KW-0479">Metal-binding</keyword>
<dbReference type="EC" id="4.2.2.2" evidence="4 10"/>
<keyword evidence="9 10" id="KW-0456">Lyase</keyword>
<evidence type="ECO:0000256" key="10">
    <source>
        <dbReference type="RuleBase" id="RU361123"/>
    </source>
</evidence>
<dbReference type="GO" id="GO:0030570">
    <property type="term" value="F:pectate lyase activity"/>
    <property type="evidence" value="ECO:0007669"/>
    <property type="project" value="UniProtKB-EC"/>
</dbReference>
<keyword evidence="8" id="KW-0325">Glycoprotein</keyword>
<dbReference type="PRINTS" id="PR00807">
    <property type="entry name" value="AMBALLERGEN"/>
</dbReference>
<dbReference type="GO" id="GO:0046872">
    <property type="term" value="F:metal ion binding"/>
    <property type="evidence" value="ECO:0007669"/>
    <property type="project" value="UniProtKB-KW"/>
</dbReference>
<dbReference type="GO" id="GO:0045490">
    <property type="term" value="P:pectin catabolic process"/>
    <property type="evidence" value="ECO:0007669"/>
    <property type="project" value="UniProtKB-UniPathway"/>
</dbReference>
<comment type="cofactor">
    <cofactor evidence="10">
        <name>Ca(2+)</name>
        <dbReference type="ChEBI" id="CHEBI:29108"/>
    </cofactor>
    <text evidence="10">Binds 1 Ca(2+) ion. Required for its activity.</text>
</comment>
<dbReference type="Proteomes" id="UP000243459">
    <property type="component" value="Chromosome 1"/>
</dbReference>
<dbReference type="InterPro" id="IPR012334">
    <property type="entry name" value="Pectin_lyas_fold"/>
</dbReference>
<dbReference type="AlphaFoldDB" id="A0A5P1FTV3"/>
<protein>
    <recommendedName>
        <fullName evidence="4 10">Pectate lyase</fullName>
        <ecNumber evidence="4 10">4.2.2.2</ecNumber>
    </recommendedName>
</protein>
<evidence type="ECO:0000256" key="2">
    <source>
        <dbReference type="ARBA" id="ARBA00005220"/>
    </source>
</evidence>
<evidence type="ECO:0000256" key="8">
    <source>
        <dbReference type="ARBA" id="ARBA00023180"/>
    </source>
</evidence>
<comment type="pathway">
    <text evidence="2 10">Glycan metabolism; pectin degradation; 2-dehydro-3-deoxy-D-gluconate from pectin: step 2/5.</text>
</comment>
<organism evidence="12 13">
    <name type="scientific">Asparagus officinalis</name>
    <name type="common">Garden asparagus</name>
    <dbReference type="NCBI Taxonomy" id="4686"/>
    <lineage>
        <taxon>Eukaryota</taxon>
        <taxon>Viridiplantae</taxon>
        <taxon>Streptophyta</taxon>
        <taxon>Embryophyta</taxon>
        <taxon>Tracheophyta</taxon>
        <taxon>Spermatophyta</taxon>
        <taxon>Magnoliopsida</taxon>
        <taxon>Liliopsida</taxon>
        <taxon>Asparagales</taxon>
        <taxon>Asparagaceae</taxon>
        <taxon>Asparagoideae</taxon>
        <taxon>Asparagus</taxon>
    </lineage>
</organism>
<evidence type="ECO:0000259" key="11">
    <source>
        <dbReference type="SMART" id="SM00656"/>
    </source>
</evidence>
<dbReference type="InterPro" id="IPR011050">
    <property type="entry name" value="Pectin_lyase_fold/virulence"/>
</dbReference>
<dbReference type="OrthoDB" id="1637350at2759"/>
<dbReference type="UniPathway" id="UPA00545">
    <property type="reaction ID" value="UER00824"/>
</dbReference>
<name>A0A5P1FTV3_ASPOF</name>
<dbReference type="Pfam" id="PF04431">
    <property type="entry name" value="Pec_lyase_N"/>
    <property type="match status" value="1"/>
</dbReference>
<dbReference type="Pfam" id="PF00544">
    <property type="entry name" value="Pectate_lyase_4"/>
    <property type="match status" value="1"/>
</dbReference>
<evidence type="ECO:0000256" key="6">
    <source>
        <dbReference type="ARBA" id="ARBA00022729"/>
    </source>
</evidence>
<dbReference type="InterPro" id="IPR045032">
    <property type="entry name" value="PEL"/>
</dbReference>
<dbReference type="OMA" id="FTEHTTI"/>
<evidence type="ECO:0000313" key="12">
    <source>
        <dbReference type="EMBL" id="ONK80857.1"/>
    </source>
</evidence>
<evidence type="ECO:0000256" key="3">
    <source>
        <dbReference type="ARBA" id="ARBA00010980"/>
    </source>
</evidence>
<keyword evidence="6 10" id="KW-0732">Signal</keyword>
<dbReference type="InterPro" id="IPR018082">
    <property type="entry name" value="AmbAllergen"/>
</dbReference>
<keyword evidence="7 10" id="KW-0106">Calcium</keyword>
<comment type="catalytic activity">
    <reaction evidence="1 10">
        <text>Eliminative cleavage of (1-&gt;4)-alpha-D-galacturonan to give oligosaccharides with 4-deoxy-alpha-D-galact-4-enuronosyl groups at their non-reducing ends.</text>
        <dbReference type="EC" id="4.2.2.2"/>
    </reaction>
</comment>
<dbReference type="InterPro" id="IPR007524">
    <property type="entry name" value="Pec_lyase_N"/>
</dbReference>
<dbReference type="Gene3D" id="2.160.20.10">
    <property type="entry name" value="Single-stranded right-handed beta-helix, Pectin lyase-like"/>
    <property type="match status" value="1"/>
</dbReference>
<evidence type="ECO:0000256" key="9">
    <source>
        <dbReference type="ARBA" id="ARBA00023239"/>
    </source>
</evidence>
<evidence type="ECO:0000256" key="5">
    <source>
        <dbReference type="ARBA" id="ARBA00022723"/>
    </source>
</evidence>
<comment type="similarity">
    <text evidence="3 10">Belongs to the polysaccharide lyase 1 family.</text>
</comment>
<evidence type="ECO:0000256" key="1">
    <source>
        <dbReference type="ARBA" id="ARBA00000695"/>
    </source>
</evidence>